<reference evidence="4" key="1">
    <citation type="submission" date="2025-08" db="UniProtKB">
        <authorList>
            <consortium name="RefSeq"/>
        </authorList>
    </citation>
    <scope>IDENTIFICATION</scope>
    <source>
        <tissue evidence="4">Gonad</tissue>
    </source>
</reference>
<feature type="region of interest" description="Disordered" evidence="2">
    <location>
        <begin position="239"/>
        <end position="413"/>
    </location>
</feature>
<feature type="compositionally biased region" description="Basic and acidic residues" evidence="2">
    <location>
        <begin position="358"/>
        <end position="368"/>
    </location>
</feature>
<organism evidence="3 4">
    <name type="scientific">Branchiostoma belcheri</name>
    <name type="common">Amphioxus</name>
    <dbReference type="NCBI Taxonomy" id="7741"/>
    <lineage>
        <taxon>Eukaryota</taxon>
        <taxon>Metazoa</taxon>
        <taxon>Chordata</taxon>
        <taxon>Cephalochordata</taxon>
        <taxon>Leptocardii</taxon>
        <taxon>Amphioxiformes</taxon>
        <taxon>Branchiostomatidae</taxon>
        <taxon>Branchiostoma</taxon>
    </lineage>
</organism>
<dbReference type="Pfam" id="PF04484">
    <property type="entry name" value="QWRF"/>
    <property type="match status" value="1"/>
</dbReference>
<dbReference type="GO" id="GO:0007098">
    <property type="term" value="P:centrosome cycle"/>
    <property type="evidence" value="ECO:0007669"/>
    <property type="project" value="TreeGrafter"/>
</dbReference>
<gene>
    <name evidence="4" type="primary">LOC109464245</name>
</gene>
<feature type="compositionally biased region" description="Polar residues" evidence="2">
    <location>
        <begin position="379"/>
        <end position="388"/>
    </location>
</feature>
<feature type="compositionally biased region" description="Polar residues" evidence="2">
    <location>
        <begin position="326"/>
        <end position="345"/>
    </location>
</feature>
<feature type="compositionally biased region" description="Polar residues" evidence="2">
    <location>
        <begin position="258"/>
        <end position="271"/>
    </location>
</feature>
<sequence>MASKRSLYKPAPEERGPGTKHRRPLAQGRLATAEPATAAPNVPQEQLAQAQTAGLRDTLDVTRGALSYRQSGAVPDETIGEDISSTPRKNPPRGSMSPARPKPTLTDELAVSDLESSSGGNGSTQSKDSAPVLYVDASRGPKSPENTEVDIVTSVVQSPIKVVCHTPAAVQSDLRNTGDPRQTAKVTVDAVPSVLLEGDTDHTMGVTELQQSVPRYKIPLVIREKDIAGGAVDPFSSSRAVEVPAADTDEVPVRDTDTLSTRPKIRQQSQHDSVKDEGGVSAVSVTNSQREQPVKKKKKPKGIIVESRYMQKAKAAVLPDKPKIGKSTQSSVQTPKPAPSRTTSAPAKRKVAQSSSFNREKSVKKASEHGSTPIIAGSKRSTTSTPVVTGSKRAASTPMGGAHPHTPSMTLGDISAIPTADSILVAPSTSTSASKGKPKKKASSTEVTQHQLDLWYIRYLQWLYISSKMEKDLKEKEKQSSQYCYALWEKNEDLRKKITEGKQRIHCLKYQNLLDRLLKLQEAALQPLVDSAPKMQQDYSEFAHALDTTRHHLATISVSDDVDNEDYIKKLYESVNEIEQLLGQLSIMTSRQLPKVTKFSKELEELQKTTAAEGVLLKRMEELVAAAESIMTQEVSLISQEIQLNRAGDATHDFTSQGLLL</sequence>
<dbReference type="PANTHER" id="PTHR31807">
    <property type="entry name" value="AUGMIN FAMILY MEMBER"/>
    <property type="match status" value="1"/>
</dbReference>
<dbReference type="GO" id="GO:0005737">
    <property type="term" value="C:cytoplasm"/>
    <property type="evidence" value="ECO:0007669"/>
    <property type="project" value="TreeGrafter"/>
</dbReference>
<keyword evidence="3" id="KW-1185">Reference proteome</keyword>
<feature type="region of interest" description="Disordered" evidence="2">
    <location>
        <begin position="1"/>
        <end position="146"/>
    </location>
</feature>
<dbReference type="RefSeq" id="XP_019616741.1">
    <property type="nucleotide sequence ID" value="XM_019761182.1"/>
</dbReference>
<feature type="compositionally biased region" description="Polar residues" evidence="2">
    <location>
        <begin position="114"/>
        <end position="128"/>
    </location>
</feature>
<dbReference type="Proteomes" id="UP000515135">
    <property type="component" value="Unplaced"/>
</dbReference>
<dbReference type="KEGG" id="bbel:109464245"/>
<dbReference type="GO" id="GO:0005813">
    <property type="term" value="C:centrosome"/>
    <property type="evidence" value="ECO:0007669"/>
    <property type="project" value="TreeGrafter"/>
</dbReference>
<dbReference type="GO" id="GO:0008017">
    <property type="term" value="F:microtubule binding"/>
    <property type="evidence" value="ECO:0007669"/>
    <property type="project" value="TreeGrafter"/>
</dbReference>
<evidence type="ECO:0000313" key="3">
    <source>
        <dbReference type="Proteomes" id="UP000515135"/>
    </source>
</evidence>
<feature type="compositionally biased region" description="Polar residues" evidence="2">
    <location>
        <begin position="43"/>
        <end position="52"/>
    </location>
</feature>
<dbReference type="GO" id="GO:0005880">
    <property type="term" value="C:nuclear microtubule"/>
    <property type="evidence" value="ECO:0007669"/>
    <property type="project" value="TreeGrafter"/>
</dbReference>
<dbReference type="GO" id="GO:0051225">
    <property type="term" value="P:spindle assembly"/>
    <property type="evidence" value="ECO:0007669"/>
    <property type="project" value="TreeGrafter"/>
</dbReference>
<name>A0A6P4YID1_BRABE</name>
<protein>
    <submittedName>
        <fullName evidence="4">Microtubule-associated protein 4-like</fullName>
    </submittedName>
</protein>
<accession>A0A6P4YID1</accession>
<dbReference type="GeneID" id="109464245"/>
<dbReference type="InterPro" id="IPR007573">
    <property type="entry name" value="QWRF"/>
</dbReference>
<dbReference type="OrthoDB" id="10050218at2759"/>
<evidence type="ECO:0000256" key="2">
    <source>
        <dbReference type="SAM" id="MobiDB-lite"/>
    </source>
</evidence>
<dbReference type="PANTHER" id="PTHR31807:SF37">
    <property type="entry name" value="HAUS AUGMIN-LIKE COMPLEX SUBUNIT 8"/>
    <property type="match status" value="1"/>
</dbReference>
<proteinExistence type="inferred from homology"/>
<dbReference type="AlphaFoldDB" id="A0A6P4YID1"/>
<evidence type="ECO:0000313" key="4">
    <source>
        <dbReference type="RefSeq" id="XP_019616741.1"/>
    </source>
</evidence>
<evidence type="ECO:0000256" key="1">
    <source>
        <dbReference type="ARBA" id="ARBA00010016"/>
    </source>
</evidence>
<comment type="similarity">
    <text evidence="1">Belongs to the QWRF family.</text>
</comment>